<dbReference type="PANTHER" id="PTHR47540">
    <property type="entry name" value="THIAMINE REPRESSIBLE GENES REGULATORY PROTEIN THI5"/>
    <property type="match status" value="1"/>
</dbReference>
<dbReference type="Proteomes" id="UP000826661">
    <property type="component" value="Chromosome VI"/>
</dbReference>
<name>A0A8G0LJM9_9HYPO</name>
<keyword evidence="5" id="KW-0539">Nucleus</keyword>
<organism evidence="8 9">
    <name type="scientific">Trichoderma simmonsii</name>
    <dbReference type="NCBI Taxonomy" id="1491479"/>
    <lineage>
        <taxon>Eukaryota</taxon>
        <taxon>Fungi</taxon>
        <taxon>Dikarya</taxon>
        <taxon>Ascomycota</taxon>
        <taxon>Pezizomycotina</taxon>
        <taxon>Sordariomycetes</taxon>
        <taxon>Hypocreomycetidae</taxon>
        <taxon>Hypocreales</taxon>
        <taxon>Hypocreaceae</taxon>
        <taxon>Trichoderma</taxon>
    </lineage>
</organism>
<proteinExistence type="predicted"/>
<evidence type="ECO:0000256" key="6">
    <source>
        <dbReference type="SAM" id="MobiDB-lite"/>
    </source>
</evidence>
<evidence type="ECO:0000256" key="5">
    <source>
        <dbReference type="ARBA" id="ARBA00023242"/>
    </source>
</evidence>
<dbReference type="GO" id="GO:0005634">
    <property type="term" value="C:nucleus"/>
    <property type="evidence" value="ECO:0007669"/>
    <property type="project" value="UniProtKB-SubCell"/>
</dbReference>
<feature type="compositionally biased region" description="Polar residues" evidence="6">
    <location>
        <begin position="63"/>
        <end position="73"/>
    </location>
</feature>
<evidence type="ECO:0000313" key="8">
    <source>
        <dbReference type="EMBL" id="QYT03524.1"/>
    </source>
</evidence>
<evidence type="ECO:0000259" key="7">
    <source>
        <dbReference type="PROSITE" id="PS50048"/>
    </source>
</evidence>
<reference evidence="8 9" key="1">
    <citation type="journal article" date="2021" name="BMC Genomics">
        <title>Telomere-to-telomere genome assembly of asparaginase-producing Trichoderma simmonsii.</title>
        <authorList>
            <person name="Chung D."/>
            <person name="Kwon Y.M."/>
            <person name="Yang Y."/>
        </authorList>
    </citation>
    <scope>NUCLEOTIDE SEQUENCE [LARGE SCALE GENOMIC DNA]</scope>
    <source>
        <strain evidence="8 9">GH-Sj1</strain>
    </source>
</reference>
<dbReference type="GO" id="GO:0008270">
    <property type="term" value="F:zinc ion binding"/>
    <property type="evidence" value="ECO:0007669"/>
    <property type="project" value="InterPro"/>
</dbReference>
<dbReference type="InterPro" id="IPR036864">
    <property type="entry name" value="Zn2-C6_fun-type_DNA-bd_sf"/>
</dbReference>
<gene>
    <name evidence="8" type="ORF">H0G86_010473</name>
</gene>
<protein>
    <submittedName>
        <fullName evidence="8">Zn(2)-C6 fungal-type domain-containing protein</fullName>
    </submittedName>
</protein>
<feature type="compositionally biased region" description="Low complexity" evidence="6">
    <location>
        <begin position="113"/>
        <end position="131"/>
    </location>
</feature>
<dbReference type="PANTHER" id="PTHR47540:SF2">
    <property type="entry name" value="ZN(II)2CYS6 TRANSCRIPTION FACTOR (EUROFUNG)"/>
    <property type="match status" value="1"/>
</dbReference>
<dbReference type="InterPro" id="IPR051711">
    <property type="entry name" value="Stress_Response_Reg"/>
</dbReference>
<dbReference type="InterPro" id="IPR001138">
    <property type="entry name" value="Zn2Cys6_DnaBD"/>
</dbReference>
<dbReference type="GO" id="GO:0000981">
    <property type="term" value="F:DNA-binding transcription factor activity, RNA polymerase II-specific"/>
    <property type="evidence" value="ECO:0007669"/>
    <property type="project" value="InterPro"/>
</dbReference>
<dbReference type="Pfam" id="PF00172">
    <property type="entry name" value="Zn_clus"/>
    <property type="match status" value="1"/>
</dbReference>
<dbReference type="GO" id="GO:0043565">
    <property type="term" value="F:sequence-specific DNA binding"/>
    <property type="evidence" value="ECO:0007669"/>
    <property type="project" value="TreeGrafter"/>
</dbReference>
<keyword evidence="3" id="KW-0238">DNA-binding</keyword>
<dbReference type="AlphaFoldDB" id="A0A8G0LJM9"/>
<comment type="subcellular location">
    <subcellularLocation>
        <location evidence="1">Nucleus</location>
    </subcellularLocation>
</comment>
<feature type="region of interest" description="Disordered" evidence="6">
    <location>
        <begin position="48"/>
        <end position="135"/>
    </location>
</feature>
<evidence type="ECO:0000256" key="2">
    <source>
        <dbReference type="ARBA" id="ARBA00023015"/>
    </source>
</evidence>
<dbReference type="PROSITE" id="PS50048">
    <property type="entry name" value="ZN2_CY6_FUNGAL_2"/>
    <property type="match status" value="1"/>
</dbReference>
<evidence type="ECO:0000256" key="3">
    <source>
        <dbReference type="ARBA" id="ARBA00023125"/>
    </source>
</evidence>
<dbReference type="SUPFAM" id="SSF57701">
    <property type="entry name" value="Zn2/Cys6 DNA-binding domain"/>
    <property type="match status" value="1"/>
</dbReference>
<evidence type="ECO:0000256" key="1">
    <source>
        <dbReference type="ARBA" id="ARBA00004123"/>
    </source>
</evidence>
<accession>A0A8G0LJM9</accession>
<dbReference type="EMBL" id="CP075869">
    <property type="protein sequence ID" value="QYT03524.1"/>
    <property type="molecule type" value="Genomic_DNA"/>
</dbReference>
<sequence length="436" mass="47414">MPVTPRLRSACDACHQLKVRCSGYLPCDSCTESCRTCVFSMSNRLGRPLGSKNKRAAAAGGRETQSLANQKTAARNKGPRDARKTRKRSSIHIENQVTLSPRPIIATQSIAGPASVPSDNSSSPKSNGQSPFTDVNSMSWATSPFEFSLPFPEDKWGLQEDFASADMTRGLFHHEETFEKEHDPTFTEASAASQSELAHLFAIPSTTIPVSAELSQNVSMNQEERVSNTPSPLQHSSVLTCTCLQQQTSLLCKLRGSEVFRPGGKMSMKSILANMQEAQTAWLGLTGCTSCMRGDDQEVLILALMCVRSMLLQLQNVSWACGGNQDVSLTASEHVSPGMNADGDVELEVVTVGDFELTGDDKSSLLYMLWSMMVQKVNTVLESFRSVLERKKVSGGRFSEPGALLSGDLSMVEHTIDGLTHLSRSILASPRKTRDA</sequence>
<keyword evidence="4" id="KW-0804">Transcription</keyword>
<dbReference type="CDD" id="cd00067">
    <property type="entry name" value="GAL4"/>
    <property type="match status" value="1"/>
</dbReference>
<evidence type="ECO:0000256" key="4">
    <source>
        <dbReference type="ARBA" id="ARBA00023163"/>
    </source>
</evidence>
<keyword evidence="9" id="KW-1185">Reference proteome</keyword>
<dbReference type="GO" id="GO:0045944">
    <property type="term" value="P:positive regulation of transcription by RNA polymerase II"/>
    <property type="evidence" value="ECO:0007669"/>
    <property type="project" value="TreeGrafter"/>
</dbReference>
<evidence type="ECO:0000313" key="9">
    <source>
        <dbReference type="Proteomes" id="UP000826661"/>
    </source>
</evidence>
<dbReference type="PROSITE" id="PS00463">
    <property type="entry name" value="ZN2_CY6_FUNGAL_1"/>
    <property type="match status" value="1"/>
</dbReference>
<feature type="domain" description="Zn(2)-C6 fungal-type" evidence="7">
    <location>
        <begin position="10"/>
        <end position="39"/>
    </location>
</feature>
<keyword evidence="2" id="KW-0805">Transcription regulation</keyword>
<dbReference type="Gene3D" id="4.10.240.10">
    <property type="entry name" value="Zn(2)-C6 fungal-type DNA-binding domain"/>
    <property type="match status" value="1"/>
</dbReference>